<feature type="domain" description="RING-type" evidence="9">
    <location>
        <begin position="464"/>
        <end position="505"/>
    </location>
</feature>
<dbReference type="SUPFAM" id="SSF57850">
    <property type="entry name" value="RING/U-box"/>
    <property type="match status" value="1"/>
</dbReference>
<accession>A0A8J5FN06</accession>
<evidence type="ECO:0000259" key="9">
    <source>
        <dbReference type="PROSITE" id="PS50089"/>
    </source>
</evidence>
<dbReference type="SMART" id="SM00184">
    <property type="entry name" value="RING"/>
    <property type="match status" value="1"/>
</dbReference>
<keyword evidence="3" id="KW-0808">Transferase</keyword>
<gene>
    <name evidence="10" type="ORF">ZIOFF_046535</name>
</gene>
<evidence type="ECO:0000256" key="8">
    <source>
        <dbReference type="PROSITE-ProRule" id="PRU00175"/>
    </source>
</evidence>
<keyword evidence="7" id="KW-0862">Zinc</keyword>
<dbReference type="Gene3D" id="3.30.40.10">
    <property type="entry name" value="Zinc/RING finger domain, C3HC4 (zinc finger)"/>
    <property type="match status" value="1"/>
</dbReference>
<evidence type="ECO:0000313" key="11">
    <source>
        <dbReference type="Proteomes" id="UP000734854"/>
    </source>
</evidence>
<keyword evidence="4" id="KW-0479">Metal-binding</keyword>
<organism evidence="10 11">
    <name type="scientific">Zingiber officinale</name>
    <name type="common">Ginger</name>
    <name type="synonym">Amomum zingiber</name>
    <dbReference type="NCBI Taxonomy" id="94328"/>
    <lineage>
        <taxon>Eukaryota</taxon>
        <taxon>Viridiplantae</taxon>
        <taxon>Streptophyta</taxon>
        <taxon>Embryophyta</taxon>
        <taxon>Tracheophyta</taxon>
        <taxon>Spermatophyta</taxon>
        <taxon>Magnoliopsida</taxon>
        <taxon>Liliopsida</taxon>
        <taxon>Zingiberales</taxon>
        <taxon>Zingiberaceae</taxon>
        <taxon>Zingiber</taxon>
    </lineage>
</organism>
<dbReference type="InterPro" id="IPR045191">
    <property type="entry name" value="MBR1/2-like"/>
</dbReference>
<dbReference type="PANTHER" id="PTHR22937">
    <property type="entry name" value="E3 UBIQUITIN-PROTEIN LIGASE RNF165"/>
    <property type="match status" value="1"/>
</dbReference>
<dbReference type="InterPro" id="IPR013083">
    <property type="entry name" value="Znf_RING/FYVE/PHD"/>
</dbReference>
<evidence type="ECO:0000256" key="6">
    <source>
        <dbReference type="ARBA" id="ARBA00022786"/>
    </source>
</evidence>
<keyword evidence="6" id="KW-0833">Ubl conjugation pathway</keyword>
<dbReference type="GO" id="GO:0008270">
    <property type="term" value="F:zinc ion binding"/>
    <property type="evidence" value="ECO:0007669"/>
    <property type="project" value="UniProtKB-KW"/>
</dbReference>
<dbReference type="PROSITE" id="PS50089">
    <property type="entry name" value="ZF_RING_2"/>
    <property type="match status" value="1"/>
</dbReference>
<comment type="caution">
    <text evidence="10">The sequence shown here is derived from an EMBL/GenBank/DDBJ whole genome shotgun (WGS) entry which is preliminary data.</text>
</comment>
<evidence type="ECO:0000256" key="4">
    <source>
        <dbReference type="ARBA" id="ARBA00022723"/>
    </source>
</evidence>
<dbReference type="EMBL" id="JACMSC010000013">
    <property type="protein sequence ID" value="KAG6491603.1"/>
    <property type="molecule type" value="Genomic_DNA"/>
</dbReference>
<dbReference type="EC" id="2.3.2.27" evidence="2"/>
<keyword evidence="11" id="KW-1185">Reference proteome</keyword>
<protein>
    <recommendedName>
        <fullName evidence="2">RING-type E3 ubiquitin transferase</fullName>
        <ecNumber evidence="2">2.3.2.27</ecNumber>
    </recommendedName>
</protein>
<evidence type="ECO:0000256" key="2">
    <source>
        <dbReference type="ARBA" id="ARBA00012483"/>
    </source>
</evidence>
<name>A0A8J5FN06_ZINOF</name>
<proteinExistence type="predicted"/>
<dbReference type="AlphaFoldDB" id="A0A8J5FN06"/>
<keyword evidence="5 8" id="KW-0863">Zinc-finger</keyword>
<evidence type="ECO:0000313" key="10">
    <source>
        <dbReference type="EMBL" id="KAG6491603.1"/>
    </source>
</evidence>
<dbReference type="PANTHER" id="PTHR22937:SF65">
    <property type="entry name" value="E3 UBIQUITIN-PROTEIN LIGASE ARK2C"/>
    <property type="match status" value="1"/>
</dbReference>
<evidence type="ECO:0000256" key="7">
    <source>
        <dbReference type="ARBA" id="ARBA00022833"/>
    </source>
</evidence>
<comment type="catalytic activity">
    <reaction evidence="1">
        <text>S-ubiquitinyl-[E2 ubiquitin-conjugating enzyme]-L-cysteine + [acceptor protein]-L-lysine = [E2 ubiquitin-conjugating enzyme]-L-cysteine + N(6)-ubiquitinyl-[acceptor protein]-L-lysine.</text>
        <dbReference type="EC" id="2.3.2.27"/>
    </reaction>
</comment>
<dbReference type="InterPro" id="IPR001841">
    <property type="entry name" value="Znf_RING"/>
</dbReference>
<evidence type="ECO:0000256" key="1">
    <source>
        <dbReference type="ARBA" id="ARBA00000900"/>
    </source>
</evidence>
<evidence type="ECO:0000256" key="3">
    <source>
        <dbReference type="ARBA" id="ARBA00022679"/>
    </source>
</evidence>
<dbReference type="CDD" id="cd16469">
    <property type="entry name" value="RING-H2_RNF24-like"/>
    <property type="match status" value="1"/>
</dbReference>
<dbReference type="Pfam" id="PF13639">
    <property type="entry name" value="zf-RING_2"/>
    <property type="match status" value="1"/>
</dbReference>
<dbReference type="GO" id="GO:0061630">
    <property type="term" value="F:ubiquitin protein ligase activity"/>
    <property type="evidence" value="ECO:0007669"/>
    <property type="project" value="UniProtKB-EC"/>
</dbReference>
<evidence type="ECO:0000256" key="5">
    <source>
        <dbReference type="ARBA" id="ARBA00022771"/>
    </source>
</evidence>
<sequence length="515" mass="57309">MPKMEHNEAYHHPHYHAGLVSEPLMVNSTAPEFATRANNHPSSNFISAFPACIPSNAGTTNSSYVNMHNGGCTSFPPNRVPHWLPPYNQSLSGDRCSTSYPHIDRVVAFKRKSPTIPLAAETNIVRYPQIGSHMNYPSYPASIEPNVPPPPENLSLNTTGMPACYMSDTNPPGEGSLRNVRSRHSEDFHPPAWFYASRNMSYSLYTSDDAVSGSRMTQQWSHFPAHMVPHGWIPTADAISFSHRSNQPTTRDNVGNGITATNSDYRSHLEQNRNQNAPMPILPSIITTGPVQSASAHNYSFIPYSNRDVGAPVGVETASSSRSLRLLPIVGHTSPGVSARGAHQRSHLMNHRLNTPNRWAPESAMVVDRLAFYDAANLHDQHRDMRLDIDGMSYEASKNLFFFHFDRKFYAFSESYDAQFFQELLALGERIGNANTGLSEDSVSSCLVKTVHPSCEQIQDEGKCAICLEEYKENKKLGRLKCGHEYHICCISQWLKMKNVCPICRVSASSNASEK</sequence>
<reference evidence="10 11" key="1">
    <citation type="submission" date="2020-08" db="EMBL/GenBank/DDBJ databases">
        <title>Plant Genome Project.</title>
        <authorList>
            <person name="Zhang R.-G."/>
        </authorList>
    </citation>
    <scope>NUCLEOTIDE SEQUENCE [LARGE SCALE GENOMIC DNA]</scope>
    <source>
        <tissue evidence="10">Rhizome</tissue>
    </source>
</reference>
<dbReference type="Proteomes" id="UP000734854">
    <property type="component" value="Unassembled WGS sequence"/>
</dbReference>